<dbReference type="PROSITE" id="PS50240">
    <property type="entry name" value="TRYPSIN_DOM"/>
    <property type="match status" value="1"/>
</dbReference>
<accession>A0A2C9KJU5</accession>
<feature type="domain" description="Peptidase S1" evidence="2">
    <location>
        <begin position="11"/>
        <end position="196"/>
    </location>
</feature>
<gene>
    <name evidence="3" type="primary">106054789</name>
</gene>
<dbReference type="RefSeq" id="XP_013066272.2">
    <property type="nucleotide sequence ID" value="XM_013210818.2"/>
</dbReference>
<dbReference type="OrthoDB" id="10061449at2759"/>
<keyword evidence="1" id="KW-1015">Disulfide bond</keyword>
<dbReference type="Gene3D" id="2.40.10.10">
    <property type="entry name" value="Trypsin-like serine proteases"/>
    <property type="match status" value="1"/>
</dbReference>
<evidence type="ECO:0000313" key="4">
    <source>
        <dbReference type="Proteomes" id="UP000076420"/>
    </source>
</evidence>
<evidence type="ECO:0000259" key="2">
    <source>
        <dbReference type="PROSITE" id="PS50240"/>
    </source>
</evidence>
<dbReference type="Proteomes" id="UP000076420">
    <property type="component" value="Unassembled WGS sequence"/>
</dbReference>
<dbReference type="STRING" id="6526.A0A2C9KJU5"/>
<evidence type="ECO:0000313" key="3">
    <source>
        <dbReference type="EnsemblMetazoa" id="BGLB020511-PA"/>
    </source>
</evidence>
<dbReference type="FunFam" id="2.40.10.10:FF:000068">
    <property type="entry name" value="transmembrane protease serine 2"/>
    <property type="match status" value="1"/>
</dbReference>
<organism evidence="3 4">
    <name type="scientific">Biomphalaria glabrata</name>
    <name type="common">Bloodfluke planorb</name>
    <name type="synonym">Freshwater snail</name>
    <dbReference type="NCBI Taxonomy" id="6526"/>
    <lineage>
        <taxon>Eukaryota</taxon>
        <taxon>Metazoa</taxon>
        <taxon>Spiralia</taxon>
        <taxon>Lophotrochozoa</taxon>
        <taxon>Mollusca</taxon>
        <taxon>Gastropoda</taxon>
        <taxon>Heterobranchia</taxon>
        <taxon>Euthyneura</taxon>
        <taxon>Panpulmonata</taxon>
        <taxon>Hygrophila</taxon>
        <taxon>Lymnaeoidea</taxon>
        <taxon>Planorbidae</taxon>
        <taxon>Biomphalaria</taxon>
    </lineage>
</organism>
<dbReference type="InterPro" id="IPR043504">
    <property type="entry name" value="Peptidase_S1_PA_chymotrypsin"/>
</dbReference>
<dbReference type="GO" id="GO:0004252">
    <property type="term" value="F:serine-type endopeptidase activity"/>
    <property type="evidence" value="ECO:0007669"/>
    <property type="project" value="InterPro"/>
</dbReference>
<reference evidence="3" key="1">
    <citation type="submission" date="2020-05" db="UniProtKB">
        <authorList>
            <consortium name="EnsemblMetazoa"/>
        </authorList>
    </citation>
    <scope>IDENTIFICATION</scope>
    <source>
        <strain evidence="3">BB02</strain>
    </source>
</reference>
<evidence type="ECO:0000256" key="1">
    <source>
        <dbReference type="ARBA" id="ARBA00023157"/>
    </source>
</evidence>
<protein>
    <recommendedName>
        <fullName evidence="2">Peptidase S1 domain-containing protein</fullName>
    </recommendedName>
</protein>
<sequence length="210" mass="24495">MESYGQLRKRVMLGQKALLFEFPFQVAVQQRLNDRWVLLCGGVLVTEKKVLTAADCFDRLRAYNVRVIVWVLDIYGPPNQYEQTIYVSNIYKHESIDDELQYWNPHNIAVITLATAVKLNLNVQLAKFAQNTTQYINIKIPEKMRPPCVITGWGYTENSILPNTLQKASTRILPNNICHHWFPWFKDAFNNGLFICVLKKSDFDTRRKKL</sequence>
<dbReference type="SMART" id="SM00020">
    <property type="entry name" value="Tryp_SPc"/>
    <property type="match status" value="1"/>
</dbReference>
<dbReference type="AlphaFoldDB" id="A0A2C9KJU5"/>
<dbReference type="VEuPathDB" id="VectorBase:BGLAX_051648"/>
<dbReference type="InterPro" id="IPR009003">
    <property type="entry name" value="Peptidase_S1_PA"/>
</dbReference>
<dbReference type="Pfam" id="PF00089">
    <property type="entry name" value="Trypsin"/>
    <property type="match status" value="1"/>
</dbReference>
<dbReference type="VEuPathDB" id="VectorBase:BGLB020511"/>
<proteinExistence type="predicted"/>
<dbReference type="PANTHER" id="PTHR24250">
    <property type="entry name" value="CHYMOTRYPSIN-RELATED"/>
    <property type="match status" value="1"/>
</dbReference>
<dbReference type="EnsemblMetazoa" id="BGLB020511-RA">
    <property type="protein sequence ID" value="BGLB020511-PA"/>
    <property type="gene ID" value="BGLB020511"/>
</dbReference>
<name>A0A2C9KJU5_BIOGL</name>
<dbReference type="GO" id="GO:0006508">
    <property type="term" value="P:proteolysis"/>
    <property type="evidence" value="ECO:0007669"/>
    <property type="project" value="InterPro"/>
</dbReference>
<dbReference type="KEGG" id="bgt:106054789"/>
<dbReference type="SUPFAM" id="SSF50494">
    <property type="entry name" value="Trypsin-like serine proteases"/>
    <property type="match status" value="1"/>
</dbReference>
<dbReference type="InterPro" id="IPR001254">
    <property type="entry name" value="Trypsin_dom"/>
</dbReference>